<organism evidence="1 2">
    <name type="scientific">Rhododendron molle</name>
    <name type="common">Chinese azalea</name>
    <name type="synonym">Azalea mollis</name>
    <dbReference type="NCBI Taxonomy" id="49168"/>
    <lineage>
        <taxon>Eukaryota</taxon>
        <taxon>Viridiplantae</taxon>
        <taxon>Streptophyta</taxon>
        <taxon>Embryophyta</taxon>
        <taxon>Tracheophyta</taxon>
        <taxon>Spermatophyta</taxon>
        <taxon>Magnoliopsida</taxon>
        <taxon>eudicotyledons</taxon>
        <taxon>Gunneridae</taxon>
        <taxon>Pentapetalae</taxon>
        <taxon>asterids</taxon>
        <taxon>Ericales</taxon>
        <taxon>Ericaceae</taxon>
        <taxon>Ericoideae</taxon>
        <taxon>Rhodoreae</taxon>
        <taxon>Rhododendron</taxon>
    </lineage>
</organism>
<reference evidence="1" key="1">
    <citation type="submission" date="2022-02" db="EMBL/GenBank/DDBJ databases">
        <title>Plant Genome Project.</title>
        <authorList>
            <person name="Zhang R.-G."/>
        </authorList>
    </citation>
    <scope>NUCLEOTIDE SEQUENCE</scope>
    <source>
        <strain evidence="1">AT1</strain>
    </source>
</reference>
<sequence>MEPLGVIELMAVRKEAAEAGVERRGQRGRSSRSRGRNVYARATGLPQLSWTLPMRDAQGEAAEVRFGPSRTEPAEITGPVPIEWAQEAARLMLAMEKAFHRIAGGTPLQLHYPPGRAKAAPRWKTVRLVPQKGKGKAPAMTQRQPIAARPEARGVVITSPSEAPQFQRELRKRPAQKKLLEGPAQKKRKKEAEREYEEGDEQFSLSNGSDSASDPRFRFTPGDLAAAEVSDEDSDSDGIDPEDFDD</sequence>
<evidence type="ECO:0000313" key="1">
    <source>
        <dbReference type="EMBL" id="KAI8565767.1"/>
    </source>
</evidence>
<evidence type="ECO:0000313" key="2">
    <source>
        <dbReference type="Proteomes" id="UP001062846"/>
    </source>
</evidence>
<protein>
    <submittedName>
        <fullName evidence="1">Uncharacterized protein</fullName>
    </submittedName>
</protein>
<name>A0ACC0PM19_RHOML</name>
<gene>
    <name evidence="1" type="ORF">RHMOL_Rhmol03G0287100</name>
</gene>
<accession>A0ACC0PM19</accession>
<dbReference type="Proteomes" id="UP001062846">
    <property type="component" value="Chromosome 3"/>
</dbReference>
<comment type="caution">
    <text evidence="1">The sequence shown here is derived from an EMBL/GenBank/DDBJ whole genome shotgun (WGS) entry which is preliminary data.</text>
</comment>
<dbReference type="EMBL" id="CM046390">
    <property type="protein sequence ID" value="KAI8565767.1"/>
    <property type="molecule type" value="Genomic_DNA"/>
</dbReference>
<keyword evidence="2" id="KW-1185">Reference proteome</keyword>
<proteinExistence type="predicted"/>